<dbReference type="InterPro" id="IPR039535">
    <property type="entry name" value="ASST-like"/>
</dbReference>
<evidence type="ECO:0000256" key="2">
    <source>
        <dbReference type="SAM" id="SignalP"/>
    </source>
</evidence>
<dbReference type="GeneID" id="70192110"/>
<proteinExistence type="predicted"/>
<dbReference type="Pfam" id="PF14269">
    <property type="entry name" value="Arylsulfotran_2"/>
    <property type="match status" value="1"/>
</dbReference>
<sequence>MHLSTLAALSLSPLFGSVLAAAQEPLRSRQDDTGSPPIEAKWPHQTFKSRPDLQPPVLDIAKHGPVAEGYLFFTVAGDAAHNYSTFIMTDEGELVWQSPLAIHTNAHVQTLVDTNATTTTTTTNPNAGDAGAGRGQQVLSFFNGITYSEPWGLGYGLVQILDSAYASVKNVTVESGIEVLHFQETDDTWLSFLDMHESRITKAGTSMLVTAYNVTPADLSPVNGPADGWIADSVFYEKDVATGEVLFEWSALAHLEEVPFEGAIDYYPLEDLGLNGSYPWGPFHINSVDEFPDNDGGYLVSSRFYCSLFRIARDGSVVWRLDGQKGHDFSLLNDLQFAYQHDAVIRSTRPSAADATKNVYTISIFDNAWSSTSSPANGRTNTRGLVFEVDEGAMTASLLQAFEDPEDPMKSVSQGNLQFTEGKGAISGRAGRAGSGEQHALLGYGSVPKIKEFDHSGKLVMTVQFGDLGNVQSYRAYKMPWVGKPTARPDAVALREGPEGVVKVYVSWNGATEVDGWQVFASALEDGTGMVKVAEAAKTGFETAIEIKGCGEDVKYVRVQAVGDGLEGDESKVVKII</sequence>
<feature type="signal peptide" evidence="2">
    <location>
        <begin position="1"/>
        <end position="20"/>
    </location>
</feature>
<dbReference type="RefSeq" id="XP_046012327.1">
    <property type="nucleotide sequence ID" value="XM_046162564.1"/>
</dbReference>
<dbReference type="OrthoDB" id="5377172at2759"/>
<reference evidence="3" key="1">
    <citation type="journal article" date="2021" name="Nat. Commun.">
        <title>Genetic determinants of endophytism in the Arabidopsis root mycobiome.</title>
        <authorList>
            <person name="Mesny F."/>
            <person name="Miyauchi S."/>
            <person name="Thiergart T."/>
            <person name="Pickel B."/>
            <person name="Atanasova L."/>
            <person name="Karlsson M."/>
            <person name="Huettel B."/>
            <person name="Barry K.W."/>
            <person name="Haridas S."/>
            <person name="Chen C."/>
            <person name="Bauer D."/>
            <person name="Andreopoulos W."/>
            <person name="Pangilinan J."/>
            <person name="LaButti K."/>
            <person name="Riley R."/>
            <person name="Lipzen A."/>
            <person name="Clum A."/>
            <person name="Drula E."/>
            <person name="Henrissat B."/>
            <person name="Kohler A."/>
            <person name="Grigoriev I.V."/>
            <person name="Martin F.M."/>
            <person name="Hacquard S."/>
        </authorList>
    </citation>
    <scope>NUCLEOTIDE SEQUENCE</scope>
    <source>
        <strain evidence="3">MPI-CAGE-CH-0230</strain>
    </source>
</reference>
<gene>
    <name evidence="3" type="ORF">B0I36DRAFT_430941</name>
</gene>
<feature type="region of interest" description="Disordered" evidence="1">
    <location>
        <begin position="26"/>
        <end position="49"/>
    </location>
</feature>
<organism evidence="3 4">
    <name type="scientific">Microdochium trichocladiopsis</name>
    <dbReference type="NCBI Taxonomy" id="1682393"/>
    <lineage>
        <taxon>Eukaryota</taxon>
        <taxon>Fungi</taxon>
        <taxon>Dikarya</taxon>
        <taxon>Ascomycota</taxon>
        <taxon>Pezizomycotina</taxon>
        <taxon>Sordariomycetes</taxon>
        <taxon>Xylariomycetidae</taxon>
        <taxon>Xylariales</taxon>
        <taxon>Microdochiaceae</taxon>
        <taxon>Microdochium</taxon>
    </lineage>
</organism>
<keyword evidence="4" id="KW-1185">Reference proteome</keyword>
<evidence type="ECO:0000313" key="3">
    <source>
        <dbReference type="EMBL" id="KAH7030647.1"/>
    </source>
</evidence>
<evidence type="ECO:0000256" key="1">
    <source>
        <dbReference type="SAM" id="MobiDB-lite"/>
    </source>
</evidence>
<keyword evidence="2" id="KW-0732">Signal</keyword>
<protein>
    <submittedName>
        <fullName evidence="3">ASST-domain-containing protein</fullName>
    </submittedName>
</protein>
<evidence type="ECO:0000313" key="4">
    <source>
        <dbReference type="Proteomes" id="UP000756346"/>
    </source>
</evidence>
<dbReference type="PANTHER" id="PTHR35340:SF6">
    <property type="entry name" value="ASST-DOMAIN-CONTAINING PROTEIN"/>
    <property type="match status" value="1"/>
</dbReference>
<dbReference type="Proteomes" id="UP000756346">
    <property type="component" value="Unassembled WGS sequence"/>
</dbReference>
<dbReference type="EMBL" id="JAGTJQ010000005">
    <property type="protein sequence ID" value="KAH7030647.1"/>
    <property type="molecule type" value="Genomic_DNA"/>
</dbReference>
<dbReference type="AlphaFoldDB" id="A0A9P9BQ76"/>
<dbReference type="PANTHER" id="PTHR35340">
    <property type="entry name" value="PQQ ENZYME REPEAT PROTEIN-RELATED"/>
    <property type="match status" value="1"/>
</dbReference>
<accession>A0A9P9BQ76</accession>
<comment type="caution">
    <text evidence="3">The sequence shown here is derived from an EMBL/GenBank/DDBJ whole genome shotgun (WGS) entry which is preliminary data.</text>
</comment>
<feature type="chain" id="PRO_5040204517" evidence="2">
    <location>
        <begin position="21"/>
        <end position="577"/>
    </location>
</feature>
<name>A0A9P9BQ76_9PEZI</name>
<dbReference type="InterPro" id="IPR053143">
    <property type="entry name" value="Arylsulfate_ST"/>
</dbReference>